<dbReference type="InterPro" id="IPR036156">
    <property type="entry name" value="Beta-gal/glucu_dom_sf"/>
</dbReference>
<dbReference type="InterPro" id="IPR017850">
    <property type="entry name" value="Alkaline_phosphatase_core_sf"/>
</dbReference>
<dbReference type="SMART" id="SM01038">
    <property type="entry name" value="Bgal_small_N"/>
    <property type="match status" value="1"/>
</dbReference>
<feature type="chain" id="PRO_5045646516" description="Beta-galactosidase" evidence="12">
    <location>
        <begin position="21"/>
        <end position="1489"/>
    </location>
</feature>
<feature type="domain" description="Beta galactosidase small chain/" evidence="13">
    <location>
        <begin position="1202"/>
        <end position="1486"/>
    </location>
</feature>
<comment type="caution">
    <text evidence="14">The sequence shown here is derived from an EMBL/GenBank/DDBJ whole genome shotgun (WGS) entry which is preliminary data.</text>
</comment>
<comment type="similarity">
    <text evidence="3 11">Belongs to the glycosyl hydrolase 2 family.</text>
</comment>
<dbReference type="EC" id="3.2.1.23" evidence="6 11"/>
<comment type="similarity">
    <text evidence="4">Belongs to the sulfatase family.</text>
</comment>
<keyword evidence="12" id="KW-0732">Signal</keyword>
<evidence type="ECO:0000256" key="11">
    <source>
        <dbReference type="RuleBase" id="RU361154"/>
    </source>
</evidence>
<dbReference type="InterPro" id="IPR006104">
    <property type="entry name" value="Glyco_hydro_2_N"/>
</dbReference>
<evidence type="ECO:0000256" key="1">
    <source>
        <dbReference type="ARBA" id="ARBA00001412"/>
    </source>
</evidence>
<dbReference type="Pfam" id="PF00884">
    <property type="entry name" value="Sulfatase"/>
    <property type="match status" value="1"/>
</dbReference>
<evidence type="ECO:0000259" key="13">
    <source>
        <dbReference type="SMART" id="SM01038"/>
    </source>
</evidence>
<gene>
    <name evidence="14" type="ORF">RM519_05500</name>
</gene>
<evidence type="ECO:0000256" key="12">
    <source>
        <dbReference type="SAM" id="SignalP"/>
    </source>
</evidence>
<keyword evidence="15" id="KW-1185">Reference proteome</keyword>
<evidence type="ECO:0000256" key="9">
    <source>
        <dbReference type="ARBA" id="ARBA00023295"/>
    </source>
</evidence>
<dbReference type="Pfam" id="PF16353">
    <property type="entry name" value="LacZ_4"/>
    <property type="match status" value="1"/>
</dbReference>
<dbReference type="InterPro" id="IPR006103">
    <property type="entry name" value="Glyco_hydro_2_cat"/>
</dbReference>
<evidence type="ECO:0000313" key="14">
    <source>
        <dbReference type="EMBL" id="MDT0552695.1"/>
    </source>
</evidence>
<dbReference type="SUPFAM" id="SSF49303">
    <property type="entry name" value="beta-Galactosidase/glucuronidase domain"/>
    <property type="match status" value="2"/>
</dbReference>
<dbReference type="InterPro" id="IPR011013">
    <property type="entry name" value="Gal_mutarotase_sf_dom"/>
</dbReference>
<dbReference type="InterPro" id="IPR006102">
    <property type="entry name" value="Ig-like_GH2"/>
</dbReference>
<organism evidence="14 15">
    <name type="scientific">Urechidicola vernalis</name>
    <dbReference type="NCBI Taxonomy" id="3075600"/>
    <lineage>
        <taxon>Bacteria</taxon>
        <taxon>Pseudomonadati</taxon>
        <taxon>Bacteroidota</taxon>
        <taxon>Flavobacteriia</taxon>
        <taxon>Flavobacteriales</taxon>
        <taxon>Flavobacteriaceae</taxon>
        <taxon>Urechidicola</taxon>
    </lineage>
</organism>
<dbReference type="Gene3D" id="3.30.1120.10">
    <property type="match status" value="1"/>
</dbReference>
<dbReference type="InterPro" id="IPR008979">
    <property type="entry name" value="Galactose-bd-like_sf"/>
</dbReference>
<dbReference type="PROSITE" id="PS00149">
    <property type="entry name" value="SULFATASE_2"/>
    <property type="match status" value="1"/>
</dbReference>
<evidence type="ECO:0000256" key="2">
    <source>
        <dbReference type="ARBA" id="ARBA00001913"/>
    </source>
</evidence>
<feature type="signal peptide" evidence="12">
    <location>
        <begin position="1"/>
        <end position="20"/>
    </location>
</feature>
<dbReference type="PROSITE" id="PS00719">
    <property type="entry name" value="GLYCOSYL_HYDROL_F2_1"/>
    <property type="match status" value="1"/>
</dbReference>
<accession>A0ABU2Y3G0</accession>
<evidence type="ECO:0000256" key="7">
    <source>
        <dbReference type="ARBA" id="ARBA00022801"/>
    </source>
</evidence>
<dbReference type="Pfam" id="PF02837">
    <property type="entry name" value="Glyco_hydro_2_N"/>
    <property type="match status" value="1"/>
</dbReference>
<dbReference type="InterPro" id="IPR017853">
    <property type="entry name" value="GH"/>
</dbReference>
<protein>
    <recommendedName>
        <fullName evidence="6 11">Beta-galactosidase</fullName>
        <ecNumber evidence="6 11">3.2.1.23</ecNumber>
    </recommendedName>
    <alternativeName>
        <fullName evidence="10 11">Lactase</fullName>
    </alternativeName>
</protein>
<dbReference type="Pfam" id="PF02836">
    <property type="entry name" value="Glyco_hydro_2_C"/>
    <property type="match status" value="1"/>
</dbReference>
<keyword evidence="9 11" id="KW-0326">Glycosidase</keyword>
<dbReference type="PRINTS" id="PR00132">
    <property type="entry name" value="GLHYDRLASE2"/>
</dbReference>
<evidence type="ECO:0000256" key="5">
    <source>
        <dbReference type="ARBA" id="ARBA00011245"/>
    </source>
</evidence>
<dbReference type="InterPro" id="IPR004199">
    <property type="entry name" value="B-gal_small/dom_5"/>
</dbReference>
<dbReference type="Gene3D" id="2.70.98.10">
    <property type="match status" value="1"/>
</dbReference>
<dbReference type="Gene3D" id="3.40.720.10">
    <property type="entry name" value="Alkaline Phosphatase, subunit A"/>
    <property type="match status" value="1"/>
</dbReference>
<dbReference type="SUPFAM" id="SSF49785">
    <property type="entry name" value="Galactose-binding domain-like"/>
    <property type="match status" value="1"/>
</dbReference>
<dbReference type="InterPro" id="IPR023230">
    <property type="entry name" value="Glyco_hydro_2_CS"/>
</dbReference>
<evidence type="ECO:0000313" key="15">
    <source>
        <dbReference type="Proteomes" id="UP001252186"/>
    </source>
</evidence>
<dbReference type="Gene3D" id="2.60.120.260">
    <property type="entry name" value="Galactose-binding domain-like"/>
    <property type="match status" value="1"/>
</dbReference>
<evidence type="ECO:0000256" key="3">
    <source>
        <dbReference type="ARBA" id="ARBA00007401"/>
    </source>
</evidence>
<comment type="catalytic activity">
    <reaction evidence="1 11">
        <text>Hydrolysis of terminal non-reducing beta-D-galactose residues in beta-D-galactosides.</text>
        <dbReference type="EC" id="3.2.1.23"/>
    </reaction>
</comment>
<dbReference type="PANTHER" id="PTHR46323:SF2">
    <property type="entry name" value="BETA-GALACTOSIDASE"/>
    <property type="match status" value="1"/>
</dbReference>
<dbReference type="Proteomes" id="UP001252186">
    <property type="component" value="Unassembled WGS sequence"/>
</dbReference>
<dbReference type="SUPFAM" id="SSF53649">
    <property type="entry name" value="Alkaline phosphatase-like"/>
    <property type="match status" value="1"/>
</dbReference>
<dbReference type="Gene3D" id="2.60.40.10">
    <property type="entry name" value="Immunoglobulins"/>
    <property type="match status" value="2"/>
</dbReference>
<name>A0ABU2Y3G0_9FLAO</name>
<evidence type="ECO:0000256" key="6">
    <source>
        <dbReference type="ARBA" id="ARBA00012756"/>
    </source>
</evidence>
<proteinExistence type="inferred from homology"/>
<dbReference type="InterPro" id="IPR024607">
    <property type="entry name" value="Sulfatase_CS"/>
</dbReference>
<dbReference type="EMBL" id="JAVRHV010000002">
    <property type="protein sequence ID" value="MDT0552695.1"/>
    <property type="molecule type" value="Genomic_DNA"/>
</dbReference>
<dbReference type="SUPFAM" id="SSF51445">
    <property type="entry name" value="(Trans)glycosidases"/>
    <property type="match status" value="1"/>
</dbReference>
<keyword evidence="7 11" id="KW-0378">Hydrolase</keyword>
<dbReference type="GO" id="GO:0016787">
    <property type="term" value="F:hydrolase activity"/>
    <property type="evidence" value="ECO:0007669"/>
    <property type="project" value="UniProtKB-KW"/>
</dbReference>
<dbReference type="PROSITE" id="PS00523">
    <property type="entry name" value="SULFATASE_1"/>
    <property type="match status" value="1"/>
</dbReference>
<dbReference type="Pfam" id="PF02929">
    <property type="entry name" value="Bgal_small_N"/>
    <property type="match status" value="1"/>
</dbReference>
<dbReference type="Gene3D" id="3.20.20.80">
    <property type="entry name" value="Glycosidases"/>
    <property type="match status" value="1"/>
</dbReference>
<dbReference type="PROSITE" id="PS51257">
    <property type="entry name" value="PROKAR_LIPOPROTEIN"/>
    <property type="match status" value="1"/>
</dbReference>
<dbReference type="InterPro" id="IPR050347">
    <property type="entry name" value="Bact_Beta-galactosidase"/>
</dbReference>
<dbReference type="PANTHER" id="PTHR46323">
    <property type="entry name" value="BETA-GALACTOSIDASE"/>
    <property type="match status" value="1"/>
</dbReference>
<dbReference type="SUPFAM" id="SSF74650">
    <property type="entry name" value="Galactose mutarotase-like"/>
    <property type="match status" value="1"/>
</dbReference>
<dbReference type="InterPro" id="IPR006101">
    <property type="entry name" value="Glyco_hydro_2"/>
</dbReference>
<dbReference type="InterPro" id="IPR000917">
    <property type="entry name" value="Sulfatase_N"/>
</dbReference>
<sequence>MLKSKLLIAIAILFSCALFAQKNDAPNIIIILTDDQGYKDVGFNGSKDIPTPNIDQIAKNGVVFTNGYVSYAVCGPSRAGLLTGRYQDRFGFGRNPLLAPNDIKQGVPVEEEMLSEALDKVGYNTLAVGKWHLGAHRKQRPLQRGFDEHFGFLSGGHRYFPEDWTLNDISEIRSQGDGYRTKLLKNGNRVEETEYLTDVLSREAVEFIHQDRSDPFFIYLAYNAPHAPLQATKKYLDRFPHIKDKKRKTYAAMVSAVDDGVGAVLEALEDKGITDNTIVYFLSDNGGPIKNGSNNDPLRGKKGDLFEGGIRVPFAMQWPKMIKSGQTYDHPIISLDIFATAAEYAGFTPKNDIDGVNIVPYLNGKSKEAPHDYLFWRKFDQERIAVRHGDYKLVQESGKKAQLYNVSEDKSESNAVSNETEFSNLAEKHASWNKEQKDPVFLGLLKDKEYNKTHPNRFKISEVKDSYPEWEDLSIVGVNKEEPTATFYHNVPKGKHNDWSSSENYISLNGTWKFNHVNKPSDRPIDFYKTDYDISKWKDIEVPSDWQMHGYDFPIYTNTIYPFPIDPPFIPDSFNPVGSYKRNLKIESDWEGQQVFMHFGGVNSAFYLWINGQKVGYSEGAKTPAEFDITKYLHVGNNDVAVEVYRWSDASYLQDQDFWRLSGIERDVYVYAVPFNHIANVKTNASLDASYTQGIFNADITLAGTYEDQQKLEISIEDTNGETVFNKTVVASNELNISEPVNGIKSWSAESPTLYNLSIKLIENNSVIDNTELRIGFRTTEIKNGQLLVNGQPVLLKGVNRHEHHPKNGHVVTKEDMMADIIDFKKYNINAVRTAHYPNDPLWYSLCDEYGIYVVDEANIESHGFGYAQSKTPAAKPEWEKMHLDRIERMVKRDINHPSIVYWSMGNESGAGINFKKAYDWMKRYDTSRPVHYERTERRDIKYKERITDIIGWMYTQRKGVERDLLSKLPNMPEEERRPFIWCEYSHAMGNSNGNFKDNWDWVRKHPNVQGGFIWDWMDQGIEMTSDDGEIYYGYGGDFEPKKARINNDNNFCANGLIGSDRTPHPAIYEVKKAHQDYHFTRNEDGTIAIYNENFFINSADVAFSWELLENGLAIESGSLNVKDIAPQQTATVSINFNTNLKSENEYFLTIFGKKKTDGELLSIGHSLAHEQFLIQEAPQTTIANRKGKLKINMDKANQTHVVSGKNFEYVFDANGFGLESIKNNGVEQLTAPLALNFWRAPIDNDFGAFKVDMRPKDSVYFEWRKAANSKKLIALTPSKTKNTYKLVYEFEHPLIDSKNTITYTIHGDGTLEVHSKLTPSATHDFKFMPRYGFTLGILKEYNNVSYYGKGPFENYNDRNTAANVGVYNSLVANFFEPYIRPQENGNRTEVRNVSFVNNSNEGFYFEALNTPISFSSHHNPMSDFDPGNIKKQTHTIDIKPKDAVYLHIDHAQVGVGGDDSWSRNGLADPQYRIDPNNCEFSFSINLIK</sequence>
<evidence type="ECO:0000256" key="8">
    <source>
        <dbReference type="ARBA" id="ARBA00022837"/>
    </source>
</evidence>
<evidence type="ECO:0000256" key="10">
    <source>
        <dbReference type="ARBA" id="ARBA00032230"/>
    </source>
</evidence>
<dbReference type="InterPro" id="IPR032312">
    <property type="entry name" value="LacZ_4"/>
</dbReference>
<comment type="subunit">
    <text evidence="5">Monomer.</text>
</comment>
<dbReference type="InterPro" id="IPR014718">
    <property type="entry name" value="GH-type_carb-bd"/>
</dbReference>
<dbReference type="Pfam" id="PF00703">
    <property type="entry name" value="Glyco_hydro_2"/>
    <property type="match status" value="1"/>
</dbReference>
<comment type="cofactor">
    <cofactor evidence="2">
        <name>Ca(2+)</name>
        <dbReference type="ChEBI" id="CHEBI:29108"/>
    </cofactor>
</comment>
<keyword evidence="8" id="KW-0106">Calcium</keyword>
<evidence type="ECO:0000256" key="4">
    <source>
        <dbReference type="ARBA" id="ARBA00008779"/>
    </source>
</evidence>
<dbReference type="RefSeq" id="WP_311592618.1">
    <property type="nucleotide sequence ID" value="NZ_JAVRHV010000002.1"/>
</dbReference>
<reference evidence="14 15" key="1">
    <citation type="submission" date="2023-09" db="EMBL/GenBank/DDBJ databases">
        <authorList>
            <person name="Rey-Velasco X."/>
        </authorList>
    </citation>
    <scope>NUCLEOTIDE SEQUENCE [LARGE SCALE GENOMIC DNA]</scope>
    <source>
        <strain evidence="14 15">P050</strain>
    </source>
</reference>
<dbReference type="InterPro" id="IPR013783">
    <property type="entry name" value="Ig-like_fold"/>
</dbReference>